<keyword evidence="6" id="KW-0378">Hydrolase</keyword>
<evidence type="ECO:0000259" key="11">
    <source>
        <dbReference type="PROSITE" id="PS50137"/>
    </source>
</evidence>
<dbReference type="Gene3D" id="3.30.160.20">
    <property type="match status" value="1"/>
</dbReference>
<comment type="cofactor">
    <cofactor evidence="1">
        <name>Mn(2+)</name>
        <dbReference type="ChEBI" id="CHEBI:29035"/>
    </cofactor>
</comment>
<evidence type="ECO:0000256" key="5">
    <source>
        <dbReference type="ARBA" id="ARBA00022759"/>
    </source>
</evidence>
<dbReference type="InterPro" id="IPR000999">
    <property type="entry name" value="RNase_III_dom"/>
</dbReference>
<keyword evidence="5" id="KW-0255">Endonuclease</keyword>
<comment type="cofactor">
    <cofactor evidence="2">
        <name>Mg(2+)</name>
        <dbReference type="ChEBI" id="CHEBI:18420"/>
    </cofactor>
</comment>
<dbReference type="InterPro" id="IPR014720">
    <property type="entry name" value="dsRBD_dom"/>
</dbReference>
<evidence type="ECO:0000256" key="10">
    <source>
        <dbReference type="SAM" id="Phobius"/>
    </source>
</evidence>
<keyword evidence="7" id="KW-0460">Magnesium</keyword>
<evidence type="ECO:0000256" key="7">
    <source>
        <dbReference type="ARBA" id="ARBA00022842"/>
    </source>
</evidence>
<reference evidence="13" key="1">
    <citation type="journal article" date="2023" name="Nat. Commun.">
        <title>Diploid and tetraploid genomes of Acorus and the evolution of monocots.</title>
        <authorList>
            <person name="Ma L."/>
            <person name="Liu K.W."/>
            <person name="Li Z."/>
            <person name="Hsiao Y.Y."/>
            <person name="Qi Y."/>
            <person name="Fu T."/>
            <person name="Tang G.D."/>
            <person name="Zhang D."/>
            <person name="Sun W.H."/>
            <person name="Liu D.K."/>
            <person name="Li Y."/>
            <person name="Chen G.Z."/>
            <person name="Liu X.D."/>
            <person name="Liao X.Y."/>
            <person name="Jiang Y.T."/>
            <person name="Yu X."/>
            <person name="Hao Y."/>
            <person name="Huang J."/>
            <person name="Zhao X.W."/>
            <person name="Ke S."/>
            <person name="Chen Y.Y."/>
            <person name="Wu W.L."/>
            <person name="Hsu J.L."/>
            <person name="Lin Y.F."/>
            <person name="Huang M.D."/>
            <person name="Li C.Y."/>
            <person name="Huang L."/>
            <person name="Wang Z.W."/>
            <person name="Zhao X."/>
            <person name="Zhong W.Y."/>
            <person name="Peng D.H."/>
            <person name="Ahmad S."/>
            <person name="Lan S."/>
            <person name="Zhang J.S."/>
            <person name="Tsai W.C."/>
            <person name="Van de Peer Y."/>
            <person name="Liu Z.J."/>
        </authorList>
    </citation>
    <scope>NUCLEOTIDE SEQUENCE</scope>
    <source>
        <strain evidence="13">CP</strain>
    </source>
</reference>
<protein>
    <submittedName>
        <fullName evidence="13">Ribonuclease 3-like protein 2</fullName>
    </submittedName>
</protein>
<keyword evidence="10" id="KW-1133">Transmembrane helix</keyword>
<dbReference type="SMART" id="SM00358">
    <property type="entry name" value="DSRM"/>
    <property type="match status" value="1"/>
</dbReference>
<dbReference type="GO" id="GO:0004525">
    <property type="term" value="F:ribonuclease III activity"/>
    <property type="evidence" value="ECO:0007669"/>
    <property type="project" value="InterPro"/>
</dbReference>
<evidence type="ECO:0000313" key="14">
    <source>
        <dbReference type="Proteomes" id="UP001180020"/>
    </source>
</evidence>
<keyword evidence="10" id="KW-0812">Transmembrane</keyword>
<keyword evidence="3" id="KW-0540">Nuclease</keyword>
<reference evidence="13" key="2">
    <citation type="submission" date="2023-06" db="EMBL/GenBank/DDBJ databases">
        <authorList>
            <person name="Ma L."/>
            <person name="Liu K.-W."/>
            <person name="Li Z."/>
            <person name="Hsiao Y.-Y."/>
            <person name="Qi Y."/>
            <person name="Fu T."/>
            <person name="Tang G."/>
            <person name="Zhang D."/>
            <person name="Sun W.-H."/>
            <person name="Liu D.-K."/>
            <person name="Li Y."/>
            <person name="Chen G.-Z."/>
            <person name="Liu X.-D."/>
            <person name="Liao X.-Y."/>
            <person name="Jiang Y.-T."/>
            <person name="Yu X."/>
            <person name="Hao Y."/>
            <person name="Huang J."/>
            <person name="Zhao X.-W."/>
            <person name="Ke S."/>
            <person name="Chen Y.-Y."/>
            <person name="Wu W.-L."/>
            <person name="Hsu J.-L."/>
            <person name="Lin Y.-F."/>
            <person name="Huang M.-D."/>
            <person name="Li C.-Y."/>
            <person name="Huang L."/>
            <person name="Wang Z.-W."/>
            <person name="Zhao X."/>
            <person name="Zhong W.-Y."/>
            <person name="Peng D.-H."/>
            <person name="Ahmad S."/>
            <person name="Lan S."/>
            <person name="Zhang J.-S."/>
            <person name="Tsai W.-C."/>
            <person name="Van De Peer Y."/>
            <person name="Liu Z.-J."/>
        </authorList>
    </citation>
    <scope>NUCLEOTIDE SEQUENCE</scope>
    <source>
        <strain evidence="13">CP</strain>
        <tissue evidence="13">Leaves</tissue>
    </source>
</reference>
<keyword evidence="10" id="KW-0472">Membrane</keyword>
<feature type="domain" description="RNase III" evidence="12">
    <location>
        <begin position="15"/>
        <end position="155"/>
    </location>
</feature>
<feature type="domain" description="DRBM" evidence="11">
    <location>
        <begin position="178"/>
        <end position="241"/>
    </location>
</feature>
<gene>
    <name evidence="13" type="ORF">QJS10_CPB12g00688</name>
</gene>
<sequence length="300" mass="33816">MKSKRQTMVAPPANMAELEPLLRYEFKDETLLEKALTHSSCMGSVSYERLEFIGDAALRLAISYDLYRTHPDFDPGRLTKLLITNVNKEKFACVAVHHDLYRFLRRHNCSPMDEKVRKFTEAIKKEGDKQRSETAPKVLSDIVESIAAAIYIDCGFNVNRMWKSLGRLVEVSGAISDHPVSMLNDFCQKNGKAVEFKHFKEGDEVVTIVYVDGKPIGYGCSKQRENSKLNAADDALNKLCPSSTDTVEAAVDDSVCIQALNEVDKEEGLPNNRWFKCSSVLFKLALLIVFISFLVNLNHE</sequence>
<dbReference type="InterPro" id="IPR036389">
    <property type="entry name" value="RNase_III_sf"/>
</dbReference>
<dbReference type="CDD" id="cd00593">
    <property type="entry name" value="RIBOc"/>
    <property type="match status" value="1"/>
</dbReference>
<organism evidence="13 14">
    <name type="scientific">Acorus calamus</name>
    <name type="common">Sweet flag</name>
    <dbReference type="NCBI Taxonomy" id="4465"/>
    <lineage>
        <taxon>Eukaryota</taxon>
        <taxon>Viridiplantae</taxon>
        <taxon>Streptophyta</taxon>
        <taxon>Embryophyta</taxon>
        <taxon>Tracheophyta</taxon>
        <taxon>Spermatophyta</taxon>
        <taxon>Magnoliopsida</taxon>
        <taxon>Liliopsida</taxon>
        <taxon>Acoraceae</taxon>
        <taxon>Acorus</taxon>
    </lineage>
</organism>
<dbReference type="Proteomes" id="UP001180020">
    <property type="component" value="Unassembled WGS sequence"/>
</dbReference>
<dbReference type="PANTHER" id="PTHR14950:SF49">
    <property type="entry name" value="RIBONUCLEASE 3-LIKE PROTEIN 2-RELATED"/>
    <property type="match status" value="1"/>
</dbReference>
<dbReference type="GO" id="GO:0005737">
    <property type="term" value="C:cytoplasm"/>
    <property type="evidence" value="ECO:0007669"/>
    <property type="project" value="TreeGrafter"/>
</dbReference>
<dbReference type="GO" id="GO:0046872">
    <property type="term" value="F:metal ion binding"/>
    <property type="evidence" value="ECO:0007669"/>
    <property type="project" value="UniProtKB-KW"/>
</dbReference>
<evidence type="ECO:0000313" key="13">
    <source>
        <dbReference type="EMBL" id="KAK1302122.1"/>
    </source>
</evidence>
<comment type="caution">
    <text evidence="13">The sequence shown here is derived from an EMBL/GenBank/DDBJ whole genome shotgun (WGS) entry which is preliminary data.</text>
</comment>
<evidence type="ECO:0000259" key="12">
    <source>
        <dbReference type="PROSITE" id="PS50142"/>
    </source>
</evidence>
<accession>A0AAV9DQ80</accession>
<dbReference type="PANTHER" id="PTHR14950">
    <property type="entry name" value="DICER-RELATED"/>
    <property type="match status" value="1"/>
</dbReference>
<evidence type="ECO:0000256" key="8">
    <source>
        <dbReference type="ARBA" id="ARBA00022884"/>
    </source>
</evidence>
<name>A0AAV9DQ80_ACOCL</name>
<dbReference type="Pfam" id="PF00636">
    <property type="entry name" value="Ribonuclease_3"/>
    <property type="match status" value="1"/>
</dbReference>
<feature type="transmembrane region" description="Helical" evidence="10">
    <location>
        <begin position="280"/>
        <end position="297"/>
    </location>
</feature>
<evidence type="ECO:0000256" key="3">
    <source>
        <dbReference type="ARBA" id="ARBA00022722"/>
    </source>
</evidence>
<keyword evidence="8 9" id="KW-0694">RNA-binding</keyword>
<dbReference type="AlphaFoldDB" id="A0AAV9DQ80"/>
<dbReference type="FunFam" id="1.10.1520.10:FF:000004">
    <property type="entry name" value="Endoribonuclease dicer-like 1"/>
    <property type="match status" value="1"/>
</dbReference>
<evidence type="ECO:0000256" key="1">
    <source>
        <dbReference type="ARBA" id="ARBA00001936"/>
    </source>
</evidence>
<dbReference type="GO" id="GO:0005634">
    <property type="term" value="C:nucleus"/>
    <property type="evidence" value="ECO:0007669"/>
    <property type="project" value="TreeGrafter"/>
</dbReference>
<keyword evidence="14" id="KW-1185">Reference proteome</keyword>
<dbReference type="GO" id="GO:0030422">
    <property type="term" value="P:siRNA processing"/>
    <property type="evidence" value="ECO:0007669"/>
    <property type="project" value="TreeGrafter"/>
</dbReference>
<dbReference type="SUPFAM" id="SSF69065">
    <property type="entry name" value="RNase III domain-like"/>
    <property type="match status" value="1"/>
</dbReference>
<dbReference type="EMBL" id="JAUJYO010000012">
    <property type="protein sequence ID" value="KAK1302122.1"/>
    <property type="molecule type" value="Genomic_DNA"/>
</dbReference>
<dbReference type="Pfam" id="PF00035">
    <property type="entry name" value="dsrm"/>
    <property type="match status" value="1"/>
</dbReference>
<evidence type="ECO:0000256" key="6">
    <source>
        <dbReference type="ARBA" id="ARBA00022801"/>
    </source>
</evidence>
<keyword evidence="4" id="KW-0479">Metal-binding</keyword>
<proteinExistence type="predicted"/>
<dbReference type="PROSITE" id="PS50142">
    <property type="entry name" value="RNASE_3_2"/>
    <property type="match status" value="1"/>
</dbReference>
<dbReference type="PROSITE" id="PS50137">
    <property type="entry name" value="DS_RBD"/>
    <property type="match status" value="1"/>
</dbReference>
<evidence type="ECO:0000256" key="2">
    <source>
        <dbReference type="ARBA" id="ARBA00001946"/>
    </source>
</evidence>
<evidence type="ECO:0000256" key="4">
    <source>
        <dbReference type="ARBA" id="ARBA00022723"/>
    </source>
</evidence>
<evidence type="ECO:0000256" key="9">
    <source>
        <dbReference type="PROSITE-ProRule" id="PRU00266"/>
    </source>
</evidence>
<dbReference type="SUPFAM" id="SSF54768">
    <property type="entry name" value="dsRNA-binding domain-like"/>
    <property type="match status" value="1"/>
</dbReference>
<dbReference type="Gene3D" id="1.10.1520.10">
    <property type="entry name" value="Ribonuclease III domain"/>
    <property type="match status" value="1"/>
</dbReference>
<dbReference type="GO" id="GO:0003723">
    <property type="term" value="F:RNA binding"/>
    <property type="evidence" value="ECO:0007669"/>
    <property type="project" value="UniProtKB-UniRule"/>
</dbReference>
<dbReference type="SMART" id="SM00535">
    <property type="entry name" value="RIBOc"/>
    <property type="match status" value="1"/>
</dbReference>